<evidence type="ECO:0000313" key="2">
    <source>
        <dbReference type="Proteomes" id="UP001281147"/>
    </source>
</evidence>
<proteinExistence type="predicted"/>
<organism evidence="1 2">
    <name type="scientific">Vermiconidia calcicola</name>
    <dbReference type="NCBI Taxonomy" id="1690605"/>
    <lineage>
        <taxon>Eukaryota</taxon>
        <taxon>Fungi</taxon>
        <taxon>Dikarya</taxon>
        <taxon>Ascomycota</taxon>
        <taxon>Pezizomycotina</taxon>
        <taxon>Dothideomycetes</taxon>
        <taxon>Dothideomycetidae</taxon>
        <taxon>Mycosphaerellales</taxon>
        <taxon>Extremaceae</taxon>
        <taxon>Vermiconidia</taxon>
    </lineage>
</organism>
<keyword evidence="2" id="KW-1185">Reference proteome</keyword>
<accession>A0ACC3MA07</accession>
<evidence type="ECO:0000313" key="1">
    <source>
        <dbReference type="EMBL" id="KAK3681481.1"/>
    </source>
</evidence>
<gene>
    <name evidence="1" type="ORF">LTR37_020911</name>
</gene>
<reference evidence="1" key="1">
    <citation type="submission" date="2023-07" db="EMBL/GenBank/DDBJ databases">
        <title>Black Yeasts Isolated from many extreme environments.</title>
        <authorList>
            <person name="Coleine C."/>
            <person name="Stajich J.E."/>
            <person name="Selbmann L."/>
        </authorList>
    </citation>
    <scope>NUCLEOTIDE SEQUENCE</scope>
    <source>
        <strain evidence="1">CCFEE 5714</strain>
    </source>
</reference>
<protein>
    <submittedName>
        <fullName evidence="1">Uncharacterized protein</fullName>
    </submittedName>
</protein>
<dbReference type="EMBL" id="JAUTXU010000404">
    <property type="protein sequence ID" value="KAK3681481.1"/>
    <property type="molecule type" value="Genomic_DNA"/>
</dbReference>
<comment type="caution">
    <text evidence="1">The sequence shown here is derived from an EMBL/GenBank/DDBJ whole genome shotgun (WGS) entry which is preliminary data.</text>
</comment>
<name>A0ACC3MA07_9PEZI</name>
<sequence>MPIFGLGWKPKEPKKQDIKKQDIKKQDIKKQDIRNSQQQIGGNGNGQQPQAALKQDPVGPVSDGALSASERAAQRAHIMAASRKRMDSDTPNYSITGAPEKSRIPNTSRTSTLVPTEQSTQRIGKKDTADTGVNSANRTSKTLSKAPKENRESKDVRKRQSQSSTLSLGLQSTPAIDANEAKKPSTQMLKQGIESKPSTNDFAHPPALKARPVIEDSPTLGYPKSDSEADHWEHAKPEQSSDSGYGSVTPSSATNSHVQNEVVSAQESRFSRLPRVDSGVIPKDGARRQAAVEPALSERRDTDKIAKHKESVRHQALVKESKRAIGSPSPMFREQGGSNASGFISRLDPGPSRSEFAQPLDLSKFPSKEIICSDAFRTSSESSPGRGTGERGRSTGEKIARSSNVGAHNAVASQLPGYDEPQLQTSKSVQAPTPSSYADEVPKEGTLQATQASTPASHPDEEADQGALQTTQSLTPPPANLSPAEGIREEAERTYTIPRRTSDYQVHIWSPASRLSKKGRSKAAPKNTSFSSQPPSEPAPGADCVDEETSRTYTLPNMALGYKVESNRAAPKSYESESPRTAQGDDAVTTWPMPDVALKSPNVVHEEPSRTYTLPSRNSDHRVQRQTSATKTSGYEPSRTLPRDTTTTSQTKPSFARQLEREREESVRTYTFPNKFNDYEVQSGSAVPRTGANEPSRTLFNDTVDNSQTNPDWPLNPTTVAAPQPTQSANVDSQLPLQSLYSPPRPTANHNQYEYGLSPTSPRQTTLPPIAVLQGFKVNKKGKVLDEEGEAIGELFEGDLIDCVRQRINAQGEVLDEYGNVVGRVRTIQKSSTSAVRPSQDVQQSTTQSTAWQPWDMATIAGNRNGPAASLGPQQHLAQTPRLMEQRVPADAEGNTFVAELDGSIDAEVIPVIDHSDIFLPPLGSSKRSQSPAHLMRWELPAHEQRRPPNTARESAARDGQPKQWASRTFEPGLQDGDLVATQSPQRRDSSRSDHSSRSGYNAVLGPTLEDLEEPASSSRATTPSQPPMDPTKLGIASRSSTAATRRSSVQNGTGTSLAPTSSRSSYFSHQPTKRSPLASYEVTPPGSGAGNKTDVEPEEDAATPPDIMKAKPRVQEPDNLKAKPRAQELKTPSSIEKTVEKRKSRMSFMMFGKKE</sequence>
<dbReference type="Proteomes" id="UP001281147">
    <property type="component" value="Unassembled WGS sequence"/>
</dbReference>